<keyword evidence="8 10" id="KW-0325">Glycoprotein</keyword>
<sequence length="428" mass="47748">MNLVDEAHELSEPTSGPVPVDANGSDNITELENAAHRDESLALIELAILTFIFALTVVGNSCVLVALNARRSKMTRMYYFLVHLCVSDLTTAFFTVLPQLGWDATYRFQGGNLFCKCVKYGQILGPYLSSYVLVVTAVDRYQAICFPLSNCSWTPTKSKLLVSLAWAVSLLCCVPQLFVFSYQEVAPGVYDCWGTYIEPWGLRAYVTWYAVSVFFIPLLVLVFTYVCICRAIWQNLYLKRKSSDVEGRGKAYRFKSPQGGATSSTDSSSYVRGPLVPRSHSSARGLSRAKIKTVKITVVVISFYIICSSPFICVQMWMYWGSGLDMSDAWTNATVTILMLLNSLNSCVNPWIYLFFNRNLVQALRQQVCCCCHQDKTVDGSHPRGTAGLLPEMTTQGTEINTSRQSSPVRSVPRQTFDSVDMGSRRTS</sequence>
<accession>A0A9J6F0C9</accession>
<dbReference type="AlphaFoldDB" id="A0A9J6F0C9"/>
<keyword evidence="6 10" id="KW-0472">Membrane</keyword>
<dbReference type="GO" id="GO:0005000">
    <property type="term" value="F:vasopressin receptor activity"/>
    <property type="evidence" value="ECO:0007669"/>
    <property type="project" value="InterPro"/>
</dbReference>
<dbReference type="OMA" id="ICRTVHF"/>
<reference evidence="13" key="1">
    <citation type="journal article" date="2020" name="Cell">
        <title>Large-Scale Comparative Analyses of Tick Genomes Elucidate Their Genetic Diversity and Vector Capacities.</title>
        <authorList>
            <consortium name="Tick Genome and Microbiome Consortium (TIGMIC)"/>
            <person name="Jia N."/>
            <person name="Wang J."/>
            <person name="Shi W."/>
            <person name="Du L."/>
            <person name="Sun Y."/>
            <person name="Zhan W."/>
            <person name="Jiang J.F."/>
            <person name="Wang Q."/>
            <person name="Zhang B."/>
            <person name="Ji P."/>
            <person name="Bell-Sakyi L."/>
            <person name="Cui X.M."/>
            <person name="Yuan T.T."/>
            <person name="Jiang B.G."/>
            <person name="Yang W.F."/>
            <person name="Lam T.T."/>
            <person name="Chang Q.C."/>
            <person name="Ding S.J."/>
            <person name="Wang X.J."/>
            <person name="Zhu J.G."/>
            <person name="Ruan X.D."/>
            <person name="Zhao L."/>
            <person name="Wei J.T."/>
            <person name="Ye R.Z."/>
            <person name="Que T.C."/>
            <person name="Du C.H."/>
            <person name="Zhou Y.H."/>
            <person name="Cheng J.X."/>
            <person name="Dai P.F."/>
            <person name="Guo W.B."/>
            <person name="Han X.H."/>
            <person name="Huang E.J."/>
            <person name="Li L.F."/>
            <person name="Wei W."/>
            <person name="Gao Y.C."/>
            <person name="Liu J.Z."/>
            <person name="Shao H.Z."/>
            <person name="Wang X."/>
            <person name="Wang C.C."/>
            <person name="Yang T.C."/>
            <person name="Huo Q.B."/>
            <person name="Li W."/>
            <person name="Chen H.Y."/>
            <person name="Chen S.E."/>
            <person name="Zhou L.G."/>
            <person name="Ni X.B."/>
            <person name="Tian J.H."/>
            <person name="Sheng Y."/>
            <person name="Liu T."/>
            <person name="Pan Y.S."/>
            <person name="Xia L.Y."/>
            <person name="Li J."/>
            <person name="Zhao F."/>
            <person name="Cao W.C."/>
        </authorList>
    </citation>
    <scope>NUCLEOTIDE SEQUENCE</scope>
    <source>
        <strain evidence="13">Rmic-2018</strain>
    </source>
</reference>
<evidence type="ECO:0000256" key="8">
    <source>
        <dbReference type="ARBA" id="ARBA00023180"/>
    </source>
</evidence>
<feature type="compositionally biased region" description="Low complexity" evidence="11">
    <location>
        <begin position="403"/>
        <end position="415"/>
    </location>
</feature>
<evidence type="ECO:0000256" key="10">
    <source>
        <dbReference type="RuleBase" id="RU046427"/>
    </source>
</evidence>
<dbReference type="PANTHER" id="PTHR24241">
    <property type="entry name" value="NEUROPEPTIDE RECEPTOR-RELATED G-PROTEIN COUPLED RECEPTOR"/>
    <property type="match status" value="1"/>
</dbReference>
<keyword evidence="7 10" id="KW-0675">Receptor</keyword>
<name>A0A9J6F0C9_RHIMP</name>
<evidence type="ECO:0000256" key="1">
    <source>
        <dbReference type="ARBA" id="ARBA00004651"/>
    </source>
</evidence>
<dbReference type="GO" id="GO:0032870">
    <property type="term" value="P:cellular response to hormone stimulus"/>
    <property type="evidence" value="ECO:0007669"/>
    <property type="project" value="TreeGrafter"/>
</dbReference>
<dbReference type="InterPro" id="IPR000276">
    <property type="entry name" value="GPCR_Rhodpsn"/>
</dbReference>
<evidence type="ECO:0000256" key="2">
    <source>
        <dbReference type="ARBA" id="ARBA00022475"/>
    </source>
</evidence>
<organism evidence="13 14">
    <name type="scientific">Rhipicephalus microplus</name>
    <name type="common">Cattle tick</name>
    <name type="synonym">Boophilus microplus</name>
    <dbReference type="NCBI Taxonomy" id="6941"/>
    <lineage>
        <taxon>Eukaryota</taxon>
        <taxon>Metazoa</taxon>
        <taxon>Ecdysozoa</taxon>
        <taxon>Arthropoda</taxon>
        <taxon>Chelicerata</taxon>
        <taxon>Arachnida</taxon>
        <taxon>Acari</taxon>
        <taxon>Parasitiformes</taxon>
        <taxon>Ixodida</taxon>
        <taxon>Ixodoidea</taxon>
        <taxon>Ixodidae</taxon>
        <taxon>Rhipicephalinae</taxon>
        <taxon>Rhipicephalus</taxon>
        <taxon>Boophilus</taxon>
    </lineage>
</organism>
<dbReference type="SUPFAM" id="SSF81321">
    <property type="entry name" value="Family A G protein-coupled receptor-like"/>
    <property type="match status" value="1"/>
</dbReference>
<feature type="compositionally biased region" description="Polar residues" evidence="11">
    <location>
        <begin position="259"/>
        <end position="270"/>
    </location>
</feature>
<dbReference type="PRINTS" id="PR00896">
    <property type="entry name" value="VASOPRESSINR"/>
</dbReference>
<evidence type="ECO:0000256" key="11">
    <source>
        <dbReference type="SAM" id="MobiDB-lite"/>
    </source>
</evidence>
<dbReference type="CDD" id="cd15196">
    <property type="entry name" value="7tmA_Vasopressin_Oxytocin"/>
    <property type="match status" value="1"/>
</dbReference>
<evidence type="ECO:0000313" key="13">
    <source>
        <dbReference type="EMBL" id="KAH8039688.1"/>
    </source>
</evidence>
<dbReference type="InterPro" id="IPR001817">
    <property type="entry name" value="Vasoprsn_rcpt"/>
</dbReference>
<dbReference type="PROSITE" id="PS00237">
    <property type="entry name" value="G_PROTEIN_RECEP_F1_1"/>
    <property type="match status" value="1"/>
</dbReference>
<feature type="transmembrane region" description="Helical" evidence="10">
    <location>
        <begin position="208"/>
        <end position="233"/>
    </location>
</feature>
<comment type="similarity">
    <text evidence="10">Belongs to the G-protein coupled receptor 1 family. Vasopressin/oxytocin receptor subfamily.</text>
</comment>
<dbReference type="PROSITE" id="PS50262">
    <property type="entry name" value="G_PROTEIN_RECEP_F1_2"/>
    <property type="match status" value="1"/>
</dbReference>
<evidence type="ECO:0000259" key="12">
    <source>
        <dbReference type="PROSITE" id="PS50262"/>
    </source>
</evidence>
<comment type="subcellular location">
    <subcellularLocation>
        <location evidence="1 10">Cell membrane</location>
        <topology evidence="1 10">Multi-pass membrane protein</topology>
    </subcellularLocation>
</comment>
<keyword evidence="4 10" id="KW-1133">Transmembrane helix</keyword>
<feature type="transmembrane region" description="Helical" evidence="10">
    <location>
        <begin position="160"/>
        <end position="180"/>
    </location>
</feature>
<dbReference type="GO" id="GO:0042277">
    <property type="term" value="F:peptide binding"/>
    <property type="evidence" value="ECO:0007669"/>
    <property type="project" value="TreeGrafter"/>
</dbReference>
<keyword evidence="9 10" id="KW-0807">Transducer</keyword>
<feature type="region of interest" description="Disordered" evidence="11">
    <location>
        <begin position="1"/>
        <end position="23"/>
    </location>
</feature>
<evidence type="ECO:0000256" key="7">
    <source>
        <dbReference type="ARBA" id="ARBA00023170"/>
    </source>
</evidence>
<dbReference type="Pfam" id="PF00001">
    <property type="entry name" value="7tm_1"/>
    <property type="match status" value="1"/>
</dbReference>
<proteinExistence type="inferred from homology"/>
<evidence type="ECO:0000256" key="6">
    <source>
        <dbReference type="ARBA" id="ARBA00023136"/>
    </source>
</evidence>
<feature type="transmembrane region" description="Helical" evidence="10">
    <location>
        <begin position="46"/>
        <end position="67"/>
    </location>
</feature>
<comment type="caution">
    <text evidence="13">The sequence shown here is derived from an EMBL/GenBank/DDBJ whole genome shotgun (WGS) entry which is preliminary data.</text>
</comment>
<keyword evidence="5 10" id="KW-0297">G-protein coupled receptor</keyword>
<keyword evidence="14" id="KW-1185">Reference proteome</keyword>
<feature type="transmembrane region" description="Helical" evidence="10">
    <location>
        <begin position="296"/>
        <end position="320"/>
    </location>
</feature>
<dbReference type="VEuPathDB" id="VectorBase:LOC119164973"/>
<feature type="region of interest" description="Disordered" evidence="11">
    <location>
        <begin position="381"/>
        <end position="428"/>
    </location>
</feature>
<reference evidence="13" key="2">
    <citation type="submission" date="2021-09" db="EMBL/GenBank/DDBJ databases">
        <authorList>
            <person name="Jia N."/>
            <person name="Wang J."/>
            <person name="Shi W."/>
            <person name="Du L."/>
            <person name="Sun Y."/>
            <person name="Zhan W."/>
            <person name="Jiang J."/>
            <person name="Wang Q."/>
            <person name="Zhang B."/>
            <person name="Ji P."/>
            <person name="Sakyi L.B."/>
            <person name="Cui X."/>
            <person name="Yuan T."/>
            <person name="Jiang B."/>
            <person name="Yang W."/>
            <person name="Lam T.T.-Y."/>
            <person name="Chang Q."/>
            <person name="Ding S."/>
            <person name="Wang X."/>
            <person name="Zhu J."/>
            <person name="Ruan X."/>
            <person name="Zhao L."/>
            <person name="Wei J."/>
            <person name="Que T."/>
            <person name="Du C."/>
            <person name="Cheng J."/>
            <person name="Dai P."/>
            <person name="Han X."/>
            <person name="Huang E."/>
            <person name="Gao Y."/>
            <person name="Liu J."/>
            <person name="Shao H."/>
            <person name="Ye R."/>
            <person name="Li L."/>
            <person name="Wei W."/>
            <person name="Wang X."/>
            <person name="Wang C."/>
            <person name="Huo Q."/>
            <person name="Li W."/>
            <person name="Guo W."/>
            <person name="Chen H."/>
            <person name="Chen S."/>
            <person name="Zhou L."/>
            <person name="Zhou L."/>
            <person name="Ni X."/>
            <person name="Tian J."/>
            <person name="Zhou Y."/>
            <person name="Sheng Y."/>
            <person name="Liu T."/>
            <person name="Pan Y."/>
            <person name="Xia L."/>
            <person name="Li J."/>
            <person name="Zhao F."/>
            <person name="Cao W."/>
        </authorList>
    </citation>
    <scope>NUCLEOTIDE SEQUENCE</scope>
    <source>
        <strain evidence="13">Rmic-2018</strain>
        <tissue evidence="13">Larvae</tissue>
    </source>
</reference>
<feature type="transmembrane region" description="Helical" evidence="10">
    <location>
        <begin position="79"/>
        <end position="100"/>
    </location>
</feature>
<keyword evidence="2" id="KW-1003">Cell membrane</keyword>
<feature type="transmembrane region" description="Helical" evidence="10">
    <location>
        <begin position="120"/>
        <end position="139"/>
    </location>
</feature>
<feature type="region of interest" description="Disordered" evidence="11">
    <location>
        <begin position="255"/>
        <end position="281"/>
    </location>
</feature>
<dbReference type="PANTHER" id="PTHR24241:SF161">
    <property type="entry name" value="G-PROTEIN COUPLED RECEPTORS FAMILY 1 PROFILE DOMAIN-CONTAINING PROTEIN"/>
    <property type="match status" value="1"/>
</dbReference>
<dbReference type="InterPro" id="IPR017452">
    <property type="entry name" value="GPCR_Rhodpsn_7TM"/>
</dbReference>
<feature type="compositionally biased region" description="Polar residues" evidence="11">
    <location>
        <begin position="393"/>
        <end position="402"/>
    </location>
</feature>
<dbReference type="Gene3D" id="1.20.1070.10">
    <property type="entry name" value="Rhodopsin 7-helix transmembrane proteins"/>
    <property type="match status" value="1"/>
</dbReference>
<feature type="compositionally biased region" description="Basic and acidic residues" evidence="11">
    <location>
        <begin position="1"/>
        <end position="11"/>
    </location>
</feature>
<dbReference type="OrthoDB" id="5987909at2759"/>
<dbReference type="EMBL" id="JABSTU010000001">
    <property type="protein sequence ID" value="KAH8039688.1"/>
    <property type="molecule type" value="Genomic_DNA"/>
</dbReference>
<dbReference type="GO" id="GO:0005886">
    <property type="term" value="C:plasma membrane"/>
    <property type="evidence" value="ECO:0007669"/>
    <property type="project" value="UniProtKB-SubCell"/>
</dbReference>
<evidence type="ECO:0000256" key="3">
    <source>
        <dbReference type="ARBA" id="ARBA00022692"/>
    </source>
</evidence>
<protein>
    <recommendedName>
        <fullName evidence="12">G-protein coupled receptors family 1 profile domain-containing protein</fullName>
    </recommendedName>
</protein>
<dbReference type="Proteomes" id="UP000821866">
    <property type="component" value="Chromosome 1"/>
</dbReference>
<evidence type="ECO:0000313" key="14">
    <source>
        <dbReference type="Proteomes" id="UP000821866"/>
    </source>
</evidence>
<evidence type="ECO:0000256" key="4">
    <source>
        <dbReference type="ARBA" id="ARBA00022989"/>
    </source>
</evidence>
<evidence type="ECO:0000256" key="5">
    <source>
        <dbReference type="ARBA" id="ARBA00023040"/>
    </source>
</evidence>
<gene>
    <name evidence="13" type="ORF">HPB51_008281</name>
</gene>
<keyword evidence="3 10" id="KW-0812">Transmembrane</keyword>
<feature type="transmembrane region" description="Helical" evidence="10">
    <location>
        <begin position="332"/>
        <end position="356"/>
    </location>
</feature>
<dbReference type="PRINTS" id="PR00237">
    <property type="entry name" value="GPCRRHODOPSN"/>
</dbReference>
<feature type="domain" description="G-protein coupled receptors family 1 profile" evidence="12">
    <location>
        <begin position="59"/>
        <end position="353"/>
    </location>
</feature>
<evidence type="ECO:0000256" key="9">
    <source>
        <dbReference type="ARBA" id="ARBA00023224"/>
    </source>
</evidence>